<evidence type="ECO:0000256" key="1">
    <source>
        <dbReference type="ARBA" id="ARBA00004609"/>
    </source>
</evidence>
<dbReference type="GO" id="GO:0098552">
    <property type="term" value="C:side of membrane"/>
    <property type="evidence" value="ECO:0007669"/>
    <property type="project" value="UniProtKB-KW"/>
</dbReference>
<dbReference type="GO" id="GO:0042783">
    <property type="term" value="P:symbiont-mediated evasion of host immune response"/>
    <property type="evidence" value="ECO:0007669"/>
    <property type="project" value="InterPro"/>
</dbReference>
<keyword evidence="3" id="KW-0336">GPI-anchor</keyword>
<dbReference type="SUPFAM" id="SSF58087">
    <property type="entry name" value="Variant surface glycoprotein (N-terminal domain)"/>
    <property type="match status" value="1"/>
</dbReference>
<dbReference type="Gene3D" id="1.10.470.10">
    <property type="entry name" value="Variant Surface Glycoprotein, subunit A, domain 2"/>
    <property type="match status" value="1"/>
</dbReference>
<feature type="compositionally biased region" description="Basic residues" evidence="7">
    <location>
        <begin position="246"/>
        <end position="259"/>
    </location>
</feature>
<name>A0A1J0RC17_9TRYP</name>
<dbReference type="VEuPathDB" id="TriTrypDB:Tb427_000442800"/>
<evidence type="ECO:0000256" key="3">
    <source>
        <dbReference type="ARBA" id="ARBA00022622"/>
    </source>
</evidence>
<evidence type="ECO:0000256" key="8">
    <source>
        <dbReference type="SAM" id="Phobius"/>
    </source>
</evidence>
<evidence type="ECO:0000256" key="4">
    <source>
        <dbReference type="ARBA" id="ARBA00023136"/>
    </source>
</evidence>
<dbReference type="VEuPathDB" id="TriTrypDB:Tb927.5.4690"/>
<organism evidence="10">
    <name type="scientific">Trypanosoma brucei</name>
    <dbReference type="NCBI Taxonomy" id="5691"/>
    <lineage>
        <taxon>Eukaryota</taxon>
        <taxon>Discoba</taxon>
        <taxon>Euglenozoa</taxon>
        <taxon>Kinetoplastea</taxon>
        <taxon>Metakinetoplastina</taxon>
        <taxon>Trypanosomatida</taxon>
        <taxon>Trypanosomatidae</taxon>
        <taxon>Trypanosoma</taxon>
    </lineage>
</organism>
<dbReference type="VEuPathDB" id="TriTrypDB:Tb427_000193100"/>
<feature type="transmembrane region" description="Helical" evidence="8">
    <location>
        <begin position="297"/>
        <end position="317"/>
    </location>
</feature>
<sequence>MVRAKLATASKIKLGDLSKLENLLDTLVIAIGSSPTVNVFDTRQKEDVKCSTTASGAPPITGGTNHVTVPYTEGTLKPIKATRKEIETGTTAQLSSGAEKITTNWSKAEYITKGLVAIRPLYASKPLDLKTPKVKDLKSDLGRRLATNLQGKERACGKMSESKDTEAVDKLISSLYGADDSNCADNFIKSLKNKPVKYKKGSEEQTTDIGKLATNTDLELALSYLEGMKTIRKVAEATESKDFAKKNRNREKNRRKERRDHKPTAGECKATEADKCDKEKCGWNSEKNQCKVKEGSFIISAATKVPVFCIFASLIFFKDSCSIS</sequence>
<evidence type="ECO:0000256" key="6">
    <source>
        <dbReference type="ARBA" id="ARBA00023288"/>
    </source>
</evidence>
<feature type="region of interest" description="Disordered" evidence="7">
    <location>
        <begin position="242"/>
        <end position="264"/>
    </location>
</feature>
<evidence type="ECO:0000259" key="9">
    <source>
        <dbReference type="Pfam" id="PF00913"/>
    </source>
</evidence>
<evidence type="ECO:0000256" key="2">
    <source>
        <dbReference type="ARBA" id="ARBA00022475"/>
    </source>
</evidence>
<accession>A0A1J0RC17</accession>
<keyword evidence="4 8" id="KW-0472">Membrane</keyword>
<comment type="subcellular location">
    <subcellularLocation>
        <location evidence="1">Cell membrane</location>
        <topology evidence="1">Lipid-anchor</topology>
        <topology evidence="1">GPI-anchor</topology>
    </subcellularLocation>
</comment>
<evidence type="ECO:0000256" key="5">
    <source>
        <dbReference type="ARBA" id="ARBA00023180"/>
    </source>
</evidence>
<keyword evidence="6" id="KW-0449">Lipoprotein</keyword>
<dbReference type="InterPro" id="IPR001812">
    <property type="entry name" value="Trypano_VSG_A_N_dom"/>
</dbReference>
<keyword evidence="8" id="KW-0812">Transmembrane</keyword>
<dbReference type="EMBL" id="KX701499">
    <property type="protein sequence ID" value="APD75455.1"/>
    <property type="molecule type" value="Genomic_DNA"/>
</dbReference>
<dbReference type="Pfam" id="PF00913">
    <property type="entry name" value="Trypan_glycop"/>
    <property type="match status" value="1"/>
</dbReference>
<proteinExistence type="predicted"/>
<keyword evidence="5" id="KW-0325">Glycoprotein</keyword>
<evidence type="ECO:0000256" key="7">
    <source>
        <dbReference type="SAM" id="MobiDB-lite"/>
    </source>
</evidence>
<reference evidence="10" key="1">
    <citation type="submission" date="2016-08" db="EMBL/GenBank/DDBJ databases">
        <title>VSG repertoire of Trypanosoma brucei EATRO 1125.</title>
        <authorList>
            <person name="Cross G.A."/>
        </authorList>
    </citation>
    <scope>NUCLEOTIDE SEQUENCE</scope>
    <source>
        <strain evidence="10">EATRO 1125</strain>
    </source>
</reference>
<keyword evidence="2" id="KW-1003">Cell membrane</keyword>
<keyword evidence="8" id="KW-1133">Transmembrane helix</keyword>
<dbReference type="AlphaFoldDB" id="A0A1J0RC17"/>
<protein>
    <submittedName>
        <fullName evidence="10">Variant surface glycoprotein 1125.5360</fullName>
    </submittedName>
</protein>
<dbReference type="GO" id="GO:0005886">
    <property type="term" value="C:plasma membrane"/>
    <property type="evidence" value="ECO:0007669"/>
    <property type="project" value="UniProtKB-SubCell"/>
</dbReference>
<evidence type="ECO:0000313" key="10">
    <source>
        <dbReference type="EMBL" id="APD75455.1"/>
    </source>
</evidence>
<dbReference type="Gene3D" id="3.90.150.10">
    <property type="entry name" value="Variant Surface Glycoprotein, subunit A domain 1"/>
    <property type="match status" value="1"/>
</dbReference>
<feature type="domain" description="Trypanosome variant surface glycoprotein A-type N-terminal" evidence="9">
    <location>
        <begin position="45"/>
        <end position="225"/>
    </location>
</feature>